<dbReference type="InterPro" id="IPR038305">
    <property type="entry name" value="HeLo_sf"/>
</dbReference>
<protein>
    <submittedName>
        <fullName evidence="2">Prion-inhibition and propagation-domain-containing protein</fullName>
    </submittedName>
</protein>
<keyword evidence="2" id="KW-0640">Prion</keyword>
<evidence type="ECO:0000259" key="1">
    <source>
        <dbReference type="Pfam" id="PF14479"/>
    </source>
</evidence>
<keyword evidence="2" id="KW-0034">Amyloid</keyword>
<sequence length="242" mass="26444">MEPAGLAVGVIGLFGLFNTCLDVANKYDEWKDFGSESRCLTAQFEAQKLRLQKWGEAVGVEDESVSTIKDICGKEDALSAPISRAQPGSLEGPMFGKLGHSLTSRGSTRQRFNWALRGKERRIAQVAQFSSLVDDLHSLVPVDEALGFVREKWETTQGLRAARGDVLSLLEAIVSAIPGCTFILAGLDERDLAKDFWPGNTDDSIASFLGTLRRATAGTSTRIMIISRDEPEIRRGLSNENP</sequence>
<dbReference type="Gene3D" id="1.20.120.1020">
    <property type="entry name" value="Prion-inhibition and propagation, HeLo domain"/>
    <property type="match status" value="1"/>
</dbReference>
<dbReference type="Pfam" id="PF14479">
    <property type="entry name" value="HeLo"/>
    <property type="match status" value="1"/>
</dbReference>
<organism evidence="2">
    <name type="scientific">Aspergillus arachidicola</name>
    <dbReference type="NCBI Taxonomy" id="656916"/>
    <lineage>
        <taxon>Eukaryota</taxon>
        <taxon>Fungi</taxon>
        <taxon>Dikarya</taxon>
        <taxon>Ascomycota</taxon>
        <taxon>Pezizomycotina</taxon>
        <taxon>Eurotiomycetes</taxon>
        <taxon>Eurotiomycetidae</taxon>
        <taxon>Eurotiales</taxon>
        <taxon>Aspergillaceae</taxon>
        <taxon>Aspergillus</taxon>
        <taxon>Aspergillus subgen. Circumdati</taxon>
    </lineage>
</organism>
<dbReference type="EMBL" id="ML737114">
    <property type="protein sequence ID" value="KAE8347042.1"/>
    <property type="molecule type" value="Genomic_DNA"/>
</dbReference>
<proteinExistence type="predicted"/>
<dbReference type="InterPro" id="IPR029498">
    <property type="entry name" value="HeLo_dom"/>
</dbReference>
<reference evidence="2" key="1">
    <citation type="submission" date="2019-04" db="EMBL/GenBank/DDBJ databases">
        <title>Friends and foes A comparative genomics study of 23 Aspergillus species from section Flavi.</title>
        <authorList>
            <consortium name="DOE Joint Genome Institute"/>
            <person name="Kjaerbolling I."/>
            <person name="Vesth T."/>
            <person name="Frisvad J.C."/>
            <person name="Nybo J.L."/>
            <person name="Theobald S."/>
            <person name="Kildgaard S."/>
            <person name="Isbrandt T."/>
            <person name="Kuo A."/>
            <person name="Sato A."/>
            <person name="Lyhne E.K."/>
            <person name="Kogle M.E."/>
            <person name="Wiebenga A."/>
            <person name="Kun R.S."/>
            <person name="Lubbers R.J."/>
            <person name="Makela M.R."/>
            <person name="Barry K."/>
            <person name="Chovatia M."/>
            <person name="Clum A."/>
            <person name="Daum C."/>
            <person name="Haridas S."/>
            <person name="He G."/>
            <person name="LaButti K."/>
            <person name="Lipzen A."/>
            <person name="Mondo S."/>
            <person name="Riley R."/>
            <person name="Salamov A."/>
            <person name="Simmons B.A."/>
            <person name="Magnuson J.K."/>
            <person name="Henrissat B."/>
            <person name="Mortensen U.H."/>
            <person name="Larsen T.O."/>
            <person name="Devries R.P."/>
            <person name="Grigoriev I.V."/>
            <person name="Machida M."/>
            <person name="Baker S.E."/>
            <person name="Andersen M.R."/>
        </authorList>
    </citation>
    <scope>NUCLEOTIDE SEQUENCE</scope>
    <source>
        <strain evidence="2">CBS 117612</strain>
    </source>
</reference>
<dbReference type="OrthoDB" id="341259at2759"/>
<dbReference type="Proteomes" id="UP000325558">
    <property type="component" value="Unassembled WGS sequence"/>
</dbReference>
<dbReference type="AlphaFoldDB" id="A0A5N6YNF0"/>
<evidence type="ECO:0000313" key="2">
    <source>
        <dbReference type="EMBL" id="KAE8347042.1"/>
    </source>
</evidence>
<feature type="domain" description="Prion-inhibition and propagation HeLo" evidence="1">
    <location>
        <begin position="5"/>
        <end position="64"/>
    </location>
</feature>
<name>A0A5N6YNF0_9EURO</name>
<gene>
    <name evidence="2" type="ORF">BDV24DRAFT_158036</name>
</gene>
<accession>A0A5N6YNF0</accession>